<name>A0ABN8AYT8_CHISP</name>
<keyword evidence="5" id="KW-1185">Reference proteome</keyword>
<evidence type="ECO:0000313" key="4">
    <source>
        <dbReference type="EMBL" id="CAH0401582.1"/>
    </source>
</evidence>
<dbReference type="PROSITE" id="PS51450">
    <property type="entry name" value="LRR"/>
    <property type="match status" value="1"/>
</dbReference>
<keyword evidence="1" id="KW-0433">Leucine-rich repeat</keyword>
<dbReference type="Pfam" id="PF00560">
    <property type="entry name" value="LRR_1"/>
    <property type="match status" value="1"/>
</dbReference>
<keyword evidence="2" id="KW-0677">Repeat</keyword>
<dbReference type="InterPro" id="IPR003591">
    <property type="entry name" value="Leu-rich_rpt_typical-subtyp"/>
</dbReference>
<dbReference type="EMBL" id="OU963895">
    <property type="protein sequence ID" value="CAH0401582.1"/>
    <property type="molecule type" value="Genomic_DNA"/>
</dbReference>
<feature type="region of interest" description="Disordered" evidence="3">
    <location>
        <begin position="230"/>
        <end position="254"/>
    </location>
</feature>
<proteinExistence type="predicted"/>
<dbReference type="InterPro" id="IPR050216">
    <property type="entry name" value="LRR_domain-containing"/>
</dbReference>
<dbReference type="InterPro" id="IPR001611">
    <property type="entry name" value="Leu-rich_rpt"/>
</dbReference>
<dbReference type="SMART" id="SM00369">
    <property type="entry name" value="LRR_TYP"/>
    <property type="match status" value="4"/>
</dbReference>
<dbReference type="Proteomes" id="UP001153292">
    <property type="component" value="Chromosome 2"/>
</dbReference>
<accession>A0ABN8AYT8</accession>
<reference evidence="4" key="1">
    <citation type="submission" date="2021-12" db="EMBL/GenBank/DDBJ databases">
        <authorList>
            <person name="King R."/>
        </authorList>
    </citation>
    <scope>NUCLEOTIDE SEQUENCE</scope>
</reference>
<evidence type="ECO:0008006" key="6">
    <source>
        <dbReference type="Google" id="ProtNLM"/>
    </source>
</evidence>
<evidence type="ECO:0000256" key="2">
    <source>
        <dbReference type="ARBA" id="ARBA00022737"/>
    </source>
</evidence>
<dbReference type="Pfam" id="PF13855">
    <property type="entry name" value="LRR_8"/>
    <property type="match status" value="1"/>
</dbReference>
<evidence type="ECO:0000256" key="3">
    <source>
        <dbReference type="SAM" id="MobiDB-lite"/>
    </source>
</evidence>
<sequence length="415" mass="47838">MSDISSTCEVPYNIYEEELSNRTVCDLSSSNLESFPEILDKSSVSVLYIQNNKIRSLPTDFFQSFPNLAYLDLRDNELTDIPATIQDHPNLAHLLLQNNRLSVLPNELGTVNLKVLQLSGNPLTYPPRDIIKGGVKKILDFLHGRHVDYMLSHSQSDLSDAASANSPYPELGQGIVSYNSVIHGDKLKKPRALSIQFSEKDVEESDEEYYAKIKGKCPKLDKSRHQVPSYYQSSKYVPPPRAHSKESFNSRVKQSHLRDMAIKKHKEFVATRDKILQGRKNLELLKDWRKTYCYKKQFADSHYKLQSNHFPYDTSPEYMTLLTREDIEKDLPDKYRKKLVRRSRPTVPRRNNNDVHLAMKIKKLFDNLEAIDLNKEGLTPRTEQRMLLSEIQKISEIKQKLSELSLANGRSVTLD</sequence>
<dbReference type="PANTHER" id="PTHR48051">
    <property type="match status" value="1"/>
</dbReference>
<protein>
    <recommendedName>
        <fullName evidence="6">Leucine-rich repeat-containing protein 27</fullName>
    </recommendedName>
</protein>
<organism evidence="4 5">
    <name type="scientific">Chilo suppressalis</name>
    <name type="common">Asiatic rice borer moth</name>
    <dbReference type="NCBI Taxonomy" id="168631"/>
    <lineage>
        <taxon>Eukaryota</taxon>
        <taxon>Metazoa</taxon>
        <taxon>Ecdysozoa</taxon>
        <taxon>Arthropoda</taxon>
        <taxon>Hexapoda</taxon>
        <taxon>Insecta</taxon>
        <taxon>Pterygota</taxon>
        <taxon>Neoptera</taxon>
        <taxon>Endopterygota</taxon>
        <taxon>Lepidoptera</taxon>
        <taxon>Glossata</taxon>
        <taxon>Ditrysia</taxon>
        <taxon>Pyraloidea</taxon>
        <taxon>Crambidae</taxon>
        <taxon>Crambinae</taxon>
        <taxon>Chilo</taxon>
    </lineage>
</organism>
<dbReference type="Gene3D" id="3.80.10.10">
    <property type="entry name" value="Ribonuclease Inhibitor"/>
    <property type="match status" value="1"/>
</dbReference>
<dbReference type="PANTHER" id="PTHR48051:SF1">
    <property type="entry name" value="RAS SUPPRESSOR PROTEIN 1"/>
    <property type="match status" value="1"/>
</dbReference>
<dbReference type="InterPro" id="IPR032675">
    <property type="entry name" value="LRR_dom_sf"/>
</dbReference>
<gene>
    <name evidence="4" type="ORF">CHILSU_LOCUS4813</name>
</gene>
<evidence type="ECO:0000256" key="1">
    <source>
        <dbReference type="ARBA" id="ARBA00022614"/>
    </source>
</evidence>
<evidence type="ECO:0000313" key="5">
    <source>
        <dbReference type="Proteomes" id="UP001153292"/>
    </source>
</evidence>
<dbReference type="SUPFAM" id="SSF52058">
    <property type="entry name" value="L domain-like"/>
    <property type="match status" value="1"/>
</dbReference>